<dbReference type="Proteomes" id="UP000077315">
    <property type="component" value="Unassembled WGS sequence"/>
</dbReference>
<dbReference type="EMBL" id="KV441027">
    <property type="protein sequence ID" value="OAD65859.1"/>
    <property type="molecule type" value="Genomic_DNA"/>
</dbReference>
<accession>A0A167JEY7</accession>
<reference evidence="2" key="1">
    <citation type="submission" date="2015-06" db="EMBL/GenBank/DDBJ databases">
        <title>Expansion of signal transduction pathways in fungi by whole-genome duplication.</title>
        <authorList>
            <consortium name="DOE Joint Genome Institute"/>
            <person name="Corrochano L.M."/>
            <person name="Kuo A."/>
            <person name="Marcet-Houben M."/>
            <person name="Polaino S."/>
            <person name="Salamov A."/>
            <person name="Villalobos J.M."/>
            <person name="Alvarez M.I."/>
            <person name="Avalos J."/>
            <person name="Benito E.P."/>
            <person name="Benoit I."/>
            <person name="Burger G."/>
            <person name="Camino L.P."/>
            <person name="Canovas D."/>
            <person name="Cerda-Olmedo E."/>
            <person name="Cheng J.-F."/>
            <person name="Dominguez A."/>
            <person name="Elias M."/>
            <person name="Eslava A.P."/>
            <person name="Glaser F."/>
            <person name="Grimwood J."/>
            <person name="Gutierrez G."/>
            <person name="Heitman J."/>
            <person name="Henrissat B."/>
            <person name="Iturriaga E.A."/>
            <person name="Lang B.F."/>
            <person name="Lavin J.L."/>
            <person name="Lee S."/>
            <person name="Li W."/>
            <person name="Lindquist E."/>
            <person name="Lopez-Garcia S."/>
            <person name="Luque E.M."/>
            <person name="Marcos A.T."/>
            <person name="Martin J."/>
            <person name="McCluskey K."/>
            <person name="Medina H.R."/>
            <person name="Miralles-Duran A."/>
            <person name="Miyazaki A."/>
            <person name="Munoz-Torres E."/>
            <person name="Oguiza J.A."/>
            <person name="Ohm R."/>
            <person name="Olmedo M."/>
            <person name="Orejas M."/>
            <person name="Ortiz-Castellanos L."/>
            <person name="Pisabarro A.G."/>
            <person name="Rodriguez-Romero J."/>
            <person name="Ruiz-Herrera J."/>
            <person name="Ruiz-Vazquez R."/>
            <person name="Sanz C."/>
            <person name="Schackwitz W."/>
            <person name="Schmutz J."/>
            <person name="Shahriari M."/>
            <person name="Shelest E."/>
            <person name="Silva-Franco F."/>
            <person name="Soanes D."/>
            <person name="Syed K."/>
            <person name="Tagua V.G."/>
            <person name="Talbot N.J."/>
            <person name="Thon M."/>
            <person name="De vries R.P."/>
            <person name="Wiebenga A."/>
            <person name="Yadav J.S."/>
            <person name="Braun E.L."/>
            <person name="Baker S."/>
            <person name="Garre V."/>
            <person name="Horwitz B."/>
            <person name="Torres-Martinez S."/>
            <person name="Idnurm A."/>
            <person name="Herrera-Estrella A."/>
            <person name="Gabaldon T."/>
            <person name="Grigoriev I.V."/>
        </authorList>
    </citation>
    <scope>NUCLEOTIDE SEQUENCE [LARGE SCALE GENOMIC DNA]</scope>
    <source>
        <strain evidence="2">NRRL 1555(-)</strain>
    </source>
</reference>
<dbReference type="AlphaFoldDB" id="A0A167JEY7"/>
<dbReference type="GeneID" id="29003420"/>
<proteinExistence type="predicted"/>
<dbReference type="VEuPathDB" id="FungiDB:PHYBLDRAFT_71623"/>
<evidence type="ECO:0000313" key="1">
    <source>
        <dbReference type="EMBL" id="OAD65859.1"/>
    </source>
</evidence>
<dbReference type="InParanoid" id="A0A167JEY7"/>
<protein>
    <submittedName>
        <fullName evidence="1">Uncharacterized protein</fullName>
    </submittedName>
</protein>
<dbReference type="RefSeq" id="XP_018283899.1">
    <property type="nucleotide sequence ID" value="XM_018442514.1"/>
</dbReference>
<gene>
    <name evidence="1" type="ORF">PHYBLDRAFT_71623</name>
</gene>
<organism evidence="1 2">
    <name type="scientific">Phycomyces blakesleeanus (strain ATCC 8743b / DSM 1359 / FGSC 10004 / NBRC 33097 / NRRL 1555)</name>
    <dbReference type="NCBI Taxonomy" id="763407"/>
    <lineage>
        <taxon>Eukaryota</taxon>
        <taxon>Fungi</taxon>
        <taxon>Fungi incertae sedis</taxon>
        <taxon>Mucoromycota</taxon>
        <taxon>Mucoromycotina</taxon>
        <taxon>Mucoromycetes</taxon>
        <taxon>Mucorales</taxon>
        <taxon>Phycomycetaceae</taxon>
        <taxon>Phycomyces</taxon>
    </lineage>
</organism>
<sequence length="125" mass="14415">MFFFYFDTRLGYGVTGDFYIFQVSDMKGRNSTRQLDHWTSGPLVYTTNLIFQPSCQSWILTGSVLNISNKLTRAAIYIQSAYIHHMIVLNATEDYEEINEGYQRRIAKKASICIGLSDNQPTLQR</sequence>
<name>A0A167JEY7_PHYB8</name>
<evidence type="ECO:0000313" key="2">
    <source>
        <dbReference type="Proteomes" id="UP000077315"/>
    </source>
</evidence>
<keyword evidence="2" id="KW-1185">Reference proteome</keyword>